<keyword evidence="3 5" id="KW-0732">Signal</keyword>
<feature type="compositionally biased region" description="Low complexity" evidence="4">
    <location>
        <begin position="45"/>
        <end position="56"/>
    </location>
</feature>
<dbReference type="PANTHER" id="PTHR40088:SF2">
    <property type="entry name" value="SECRETED SUGAR HYDROLASE"/>
    <property type="match status" value="1"/>
</dbReference>
<dbReference type="Gene3D" id="2.160.20.10">
    <property type="entry name" value="Single-stranded right-handed beta-helix, Pectin lyase-like"/>
    <property type="match status" value="1"/>
</dbReference>
<gene>
    <name evidence="7" type="ORF">HQN87_21160</name>
</gene>
<keyword evidence="2" id="KW-0964">Secreted</keyword>
<dbReference type="InterPro" id="IPR012334">
    <property type="entry name" value="Pectin_lyas_fold"/>
</dbReference>
<dbReference type="InterPro" id="IPR011050">
    <property type="entry name" value="Pectin_lyase_fold/virulence"/>
</dbReference>
<feature type="chain" id="PRO_5047111784" evidence="5">
    <location>
        <begin position="24"/>
        <end position="517"/>
    </location>
</feature>
<feature type="signal peptide" evidence="5">
    <location>
        <begin position="1"/>
        <end position="23"/>
    </location>
</feature>
<dbReference type="InterPro" id="IPR039448">
    <property type="entry name" value="Beta_helix"/>
</dbReference>
<dbReference type="PANTHER" id="PTHR40088">
    <property type="entry name" value="PECTATE LYASE (EUROFUNG)"/>
    <property type="match status" value="1"/>
</dbReference>
<keyword evidence="8" id="KW-1185">Reference proteome</keyword>
<evidence type="ECO:0000256" key="3">
    <source>
        <dbReference type="ARBA" id="ARBA00022729"/>
    </source>
</evidence>
<evidence type="ECO:0000313" key="7">
    <source>
        <dbReference type="EMBL" id="NQX47837.1"/>
    </source>
</evidence>
<dbReference type="InterPro" id="IPR006626">
    <property type="entry name" value="PbH1"/>
</dbReference>
<evidence type="ECO:0000313" key="8">
    <source>
        <dbReference type="Proteomes" id="UP000711047"/>
    </source>
</evidence>
<proteinExistence type="predicted"/>
<dbReference type="Pfam" id="PF13229">
    <property type="entry name" value="Beta_helix"/>
    <property type="match status" value="1"/>
</dbReference>
<comment type="caution">
    <text evidence="7">The sequence shown here is derived from an EMBL/GenBank/DDBJ whole genome shotgun (WGS) entry which is preliminary data.</text>
</comment>
<protein>
    <submittedName>
        <fullName evidence="7">Right-handed parallel beta-helix repeat-containing protein</fullName>
    </submittedName>
</protein>
<name>A0ABX2DUM4_9BACL</name>
<dbReference type="RefSeq" id="WP_173137359.1">
    <property type="nucleotide sequence ID" value="NZ_JABMKX010000011.1"/>
</dbReference>
<dbReference type="SUPFAM" id="SSF51126">
    <property type="entry name" value="Pectin lyase-like"/>
    <property type="match status" value="1"/>
</dbReference>
<dbReference type="PROSITE" id="PS51257">
    <property type="entry name" value="PROKAR_LIPOPROTEIN"/>
    <property type="match status" value="1"/>
</dbReference>
<comment type="subcellular location">
    <subcellularLocation>
        <location evidence="1">Secreted</location>
    </subcellularLocation>
</comment>
<evidence type="ECO:0000256" key="4">
    <source>
        <dbReference type="SAM" id="MobiDB-lite"/>
    </source>
</evidence>
<evidence type="ECO:0000256" key="5">
    <source>
        <dbReference type="SAM" id="SignalP"/>
    </source>
</evidence>
<sequence length="517" mass="55203">MLRIFRRSAIVLGLIVLSGCSGASDTPLSVQAPPEAKPQYAQRTAPAPKSSAAPQPDKANTYYVAVDGADSNQGTIDSPWKTLQHAADLAEPGTRVYIRGGVYHQKLQISKGGSKDAGPVIFAGYPNETAVLDGEGLPVDGLEGMVEIHQASYVTIQQLEIRNYKTASLGDIPAGIYIHGSGKDLSVLNNRIHSIANTATPEGDGLTGRDAHGIAVYGTEAKEALQGLIIDGNEVYDLVLGSSEALVVNGNVDTFEITNNIVHDSDNIGIDLIGFEGTAGDERVDQARNGTVQGNVVYGISSNLNPSYGKPVPNDSHAAGGIYIDGGRSILVEQNRLYDNDIGLELASEHKGRLTRDITVKNNLIYHNRLTGIAMGGYDEERGGTSDSIIESNTLYKNDLLGDGNGQLYLQANLSGNVITRNIIVAGDSGVMISNEYTSNSNNTLGSNLYYTESGADQAFWVWKKKEYPGFAFYQRDTGNDSSSQFADPQFRDAARDDFRLKPGFPVVTGKPAGANP</sequence>
<dbReference type="InterPro" id="IPR052052">
    <property type="entry name" value="Polysaccharide_Lyase_9"/>
</dbReference>
<feature type="region of interest" description="Disordered" evidence="4">
    <location>
        <begin position="26"/>
        <end position="56"/>
    </location>
</feature>
<evidence type="ECO:0000256" key="2">
    <source>
        <dbReference type="ARBA" id="ARBA00022525"/>
    </source>
</evidence>
<feature type="domain" description="Right handed beta helix" evidence="6">
    <location>
        <begin position="174"/>
        <end position="375"/>
    </location>
</feature>
<evidence type="ECO:0000259" key="6">
    <source>
        <dbReference type="Pfam" id="PF13229"/>
    </source>
</evidence>
<organism evidence="7 8">
    <name type="scientific">Paenibacillus tritici</name>
    <dbReference type="NCBI Taxonomy" id="1873425"/>
    <lineage>
        <taxon>Bacteria</taxon>
        <taxon>Bacillati</taxon>
        <taxon>Bacillota</taxon>
        <taxon>Bacilli</taxon>
        <taxon>Bacillales</taxon>
        <taxon>Paenibacillaceae</taxon>
        <taxon>Paenibacillus</taxon>
    </lineage>
</organism>
<accession>A0ABX2DUM4</accession>
<reference evidence="7 8" key="1">
    <citation type="submission" date="2020-05" db="EMBL/GenBank/DDBJ databases">
        <title>Paenibacillus glebae, sp. nov., Paenibacillus humi sp. nov., Paenibacillus pedi sp. nov., Paenibacillus terrestris sp. nov. and Paenibacillus terricola sp. nov., isolated from a forest top soil sample.</title>
        <authorList>
            <person name="Qi S."/>
            <person name="Carlier A."/>
            <person name="Cnockaert M."/>
            <person name="Vandamme P."/>
        </authorList>
    </citation>
    <scope>NUCLEOTIDE SEQUENCE [LARGE SCALE GENOMIC DNA]</scope>
    <source>
        <strain evidence="7 8">LMG 29502</strain>
    </source>
</reference>
<evidence type="ECO:0000256" key="1">
    <source>
        <dbReference type="ARBA" id="ARBA00004613"/>
    </source>
</evidence>
<dbReference type="SMART" id="SM00710">
    <property type="entry name" value="PbH1"/>
    <property type="match status" value="7"/>
</dbReference>
<dbReference type="EMBL" id="JABMKX010000011">
    <property type="protein sequence ID" value="NQX47837.1"/>
    <property type="molecule type" value="Genomic_DNA"/>
</dbReference>
<dbReference type="Proteomes" id="UP000711047">
    <property type="component" value="Unassembled WGS sequence"/>
</dbReference>